<evidence type="ECO:0000313" key="2">
    <source>
        <dbReference type="EMBL" id="BCM86343.1"/>
    </source>
</evidence>
<sequence length="62" mass="6770">MAIRLPRRPALPSRLLSKPRASLCGSIPAETLPQAAPPPARDRKNPAARHARSRILTNEVPQ</sequence>
<evidence type="ECO:0000313" key="3">
    <source>
        <dbReference type="Proteomes" id="UP000663508"/>
    </source>
</evidence>
<dbReference type="Proteomes" id="UP000663508">
    <property type="component" value="Chromosome"/>
</dbReference>
<feature type="region of interest" description="Disordered" evidence="1">
    <location>
        <begin position="26"/>
        <end position="62"/>
    </location>
</feature>
<dbReference type="KEGG" id="mind:mvi_48040"/>
<gene>
    <name evidence="2" type="ORF">mvi_48040</name>
</gene>
<dbReference type="AlphaFoldDB" id="A0A8H9C8R1"/>
<reference evidence="2" key="1">
    <citation type="submission" date="2020-11" db="EMBL/GenBank/DDBJ databases">
        <title>Complete genome sequence of a novel pathogenic Methylobacterium strain isolated from rice in Vietnam.</title>
        <authorList>
            <person name="Lai K."/>
            <person name="Okazaki S."/>
            <person name="Higashi K."/>
            <person name="Mori H."/>
            <person name="Toyoda A."/>
            <person name="Kurokawa K."/>
        </authorList>
    </citation>
    <scope>NUCLEOTIDE SEQUENCE</scope>
    <source>
        <strain evidence="2">VL1</strain>
    </source>
</reference>
<accession>A0A8H9C8R1</accession>
<proteinExistence type="predicted"/>
<dbReference type="EMBL" id="AP024145">
    <property type="protein sequence ID" value="BCM86343.1"/>
    <property type="molecule type" value="Genomic_DNA"/>
</dbReference>
<protein>
    <submittedName>
        <fullName evidence="2">Uncharacterized protein</fullName>
    </submittedName>
</protein>
<organism evidence="2 3">
    <name type="scientific">Methylobacterium indicum</name>
    <dbReference type="NCBI Taxonomy" id="1775910"/>
    <lineage>
        <taxon>Bacteria</taxon>
        <taxon>Pseudomonadati</taxon>
        <taxon>Pseudomonadota</taxon>
        <taxon>Alphaproteobacteria</taxon>
        <taxon>Hyphomicrobiales</taxon>
        <taxon>Methylobacteriaceae</taxon>
        <taxon>Methylobacterium</taxon>
    </lineage>
</organism>
<evidence type="ECO:0000256" key="1">
    <source>
        <dbReference type="SAM" id="MobiDB-lite"/>
    </source>
</evidence>
<name>A0A8H9C8R1_9HYPH</name>